<dbReference type="SUPFAM" id="SSF53649">
    <property type="entry name" value="Alkaline phosphatase-like"/>
    <property type="match status" value="1"/>
</dbReference>
<evidence type="ECO:0000259" key="4">
    <source>
        <dbReference type="Pfam" id="PF00884"/>
    </source>
</evidence>
<comment type="similarity">
    <text evidence="1">Belongs to the sulfatase family.</text>
</comment>
<name>A0ABU1P0D0_9BACL</name>
<evidence type="ECO:0000313" key="6">
    <source>
        <dbReference type="Proteomes" id="UP001267290"/>
    </source>
</evidence>
<reference evidence="5 6" key="1">
    <citation type="submission" date="2023-07" db="EMBL/GenBank/DDBJ databases">
        <title>Sorghum-associated microbial communities from plants grown in Nebraska, USA.</title>
        <authorList>
            <person name="Schachtman D."/>
        </authorList>
    </citation>
    <scope>NUCLEOTIDE SEQUENCE [LARGE SCALE GENOMIC DNA]</scope>
    <source>
        <strain evidence="5 6">CC258</strain>
    </source>
</reference>
<dbReference type="InterPro" id="IPR024607">
    <property type="entry name" value="Sulfatase_CS"/>
</dbReference>
<gene>
    <name evidence="5" type="ORF">J2736_004408</name>
</gene>
<dbReference type="Gene3D" id="3.40.720.10">
    <property type="entry name" value="Alkaline Phosphatase, subunit A"/>
    <property type="match status" value="1"/>
</dbReference>
<feature type="domain" description="Sulfatase N-terminal" evidence="4">
    <location>
        <begin position="4"/>
        <end position="352"/>
    </location>
</feature>
<evidence type="ECO:0000256" key="1">
    <source>
        <dbReference type="ARBA" id="ARBA00008779"/>
    </source>
</evidence>
<dbReference type="RefSeq" id="WP_310500685.1">
    <property type="nucleotide sequence ID" value="NZ_JAVDSB010000009.1"/>
</dbReference>
<keyword evidence="2" id="KW-0479">Metal-binding</keyword>
<dbReference type="InterPro" id="IPR000917">
    <property type="entry name" value="Sulfatase_N"/>
</dbReference>
<dbReference type="PANTHER" id="PTHR45953:SF1">
    <property type="entry name" value="IDURONATE 2-SULFATASE"/>
    <property type="match status" value="1"/>
</dbReference>
<keyword evidence="6" id="KW-1185">Reference proteome</keyword>
<dbReference type="EMBL" id="JAVDSB010000009">
    <property type="protein sequence ID" value="MDR6553201.1"/>
    <property type="molecule type" value="Genomic_DNA"/>
</dbReference>
<sequence>MKKKNLLFITTDQQRQDSMPCYGLDFMKTPNLDWIAGNGMVFNNCYVTAPVCGPSRSAMMCGQYPSVVGTLSNDTNLPEGTPVWPEIVGREGYQTAAIGKMHFTPWDQLGGFQERIICEDKRHFYLPDDHYTFLKHNGLDRSSPVEFPEYQESLGAPYFIHEKKFHPDVFVADSAAQWLGTNGDEPFAVWVSFPSPHDPYDPPAEMKDMYEHCEIPEPIQGSVEANYMLEEQLAFVRDTENNSVFQIDPTKATPEQIRRWRKHYYATISLIDEGIGKMLDVLREKSVLEDTYIVFTSDHGDALGDHGLSYKYYFYESMVKVPLLVYGPGVAKGSTCDSLVSTVNLMPMFLDMCEAPKPKTVQGKSLMALIENPEKPINNYVFSEFLGRSMVYDGRYKYVHYISGGEELFDVQEDPQEITNRSKDETLFGIKSDLKSKLIEHMLECQSLLKQRTTVETHPERKRIDDEYKQMRMSIPS</sequence>
<dbReference type="InterPro" id="IPR017850">
    <property type="entry name" value="Alkaline_phosphatase_core_sf"/>
</dbReference>
<proteinExistence type="inferred from homology"/>
<dbReference type="PROSITE" id="PS00149">
    <property type="entry name" value="SULFATASE_2"/>
    <property type="match status" value="1"/>
</dbReference>
<protein>
    <submittedName>
        <fullName evidence="5">Choline-sulfatase</fullName>
    </submittedName>
</protein>
<evidence type="ECO:0000256" key="3">
    <source>
        <dbReference type="ARBA" id="ARBA00022801"/>
    </source>
</evidence>
<comment type="caution">
    <text evidence="5">The sequence shown here is derived from an EMBL/GenBank/DDBJ whole genome shotgun (WGS) entry which is preliminary data.</text>
</comment>
<dbReference type="Pfam" id="PF00884">
    <property type="entry name" value="Sulfatase"/>
    <property type="match status" value="1"/>
</dbReference>
<accession>A0ABU1P0D0</accession>
<organism evidence="5 6">
    <name type="scientific">Paenibacillus qinlingensis</name>
    <dbReference type="NCBI Taxonomy" id="1837343"/>
    <lineage>
        <taxon>Bacteria</taxon>
        <taxon>Bacillati</taxon>
        <taxon>Bacillota</taxon>
        <taxon>Bacilli</taxon>
        <taxon>Bacillales</taxon>
        <taxon>Paenibacillaceae</taxon>
        <taxon>Paenibacillus</taxon>
    </lineage>
</organism>
<keyword evidence="3" id="KW-0378">Hydrolase</keyword>
<dbReference type="PANTHER" id="PTHR45953">
    <property type="entry name" value="IDURONATE 2-SULFATASE"/>
    <property type="match status" value="1"/>
</dbReference>
<evidence type="ECO:0000313" key="5">
    <source>
        <dbReference type="EMBL" id="MDR6553201.1"/>
    </source>
</evidence>
<evidence type="ECO:0000256" key="2">
    <source>
        <dbReference type="ARBA" id="ARBA00022723"/>
    </source>
</evidence>
<dbReference type="Proteomes" id="UP001267290">
    <property type="component" value="Unassembled WGS sequence"/>
</dbReference>